<dbReference type="Gene3D" id="1.10.30.10">
    <property type="entry name" value="High mobility group box domain"/>
    <property type="match status" value="1"/>
</dbReference>
<dbReference type="SUPFAM" id="SSF47095">
    <property type="entry name" value="HMG-box"/>
    <property type="match status" value="1"/>
</dbReference>
<feature type="DNA-binding region" description="HMG box" evidence="1">
    <location>
        <begin position="32"/>
        <end position="96"/>
    </location>
</feature>
<dbReference type="InterPro" id="IPR009071">
    <property type="entry name" value="HMG_box_dom"/>
</dbReference>
<comment type="caution">
    <text evidence="3">The sequence shown here is derived from an EMBL/GenBank/DDBJ whole genome shotgun (WGS) entry which is preliminary data.</text>
</comment>
<evidence type="ECO:0000256" key="1">
    <source>
        <dbReference type="PROSITE-ProRule" id="PRU00267"/>
    </source>
</evidence>
<accession>A0A9N9AS99</accession>
<dbReference type="Pfam" id="PF00505">
    <property type="entry name" value="HMG_box"/>
    <property type="match status" value="1"/>
</dbReference>
<organism evidence="3 4">
    <name type="scientific">Ambispora leptoticha</name>
    <dbReference type="NCBI Taxonomy" id="144679"/>
    <lineage>
        <taxon>Eukaryota</taxon>
        <taxon>Fungi</taxon>
        <taxon>Fungi incertae sedis</taxon>
        <taxon>Mucoromycota</taxon>
        <taxon>Glomeromycotina</taxon>
        <taxon>Glomeromycetes</taxon>
        <taxon>Archaeosporales</taxon>
        <taxon>Ambisporaceae</taxon>
        <taxon>Ambispora</taxon>
    </lineage>
</organism>
<dbReference type="GO" id="GO:0003677">
    <property type="term" value="F:DNA binding"/>
    <property type="evidence" value="ECO:0007669"/>
    <property type="project" value="UniProtKB-UniRule"/>
</dbReference>
<dbReference type="PROSITE" id="PS50118">
    <property type="entry name" value="HMG_BOX_2"/>
    <property type="match status" value="1"/>
</dbReference>
<reference evidence="3" key="1">
    <citation type="submission" date="2021-06" db="EMBL/GenBank/DDBJ databases">
        <authorList>
            <person name="Kallberg Y."/>
            <person name="Tangrot J."/>
            <person name="Rosling A."/>
        </authorList>
    </citation>
    <scope>NUCLEOTIDE SEQUENCE</scope>
    <source>
        <strain evidence="3">FL130A</strain>
    </source>
</reference>
<keyword evidence="1" id="KW-0238">DNA-binding</keyword>
<dbReference type="Proteomes" id="UP000789508">
    <property type="component" value="Unassembled WGS sequence"/>
</dbReference>
<keyword evidence="4" id="KW-1185">Reference proteome</keyword>
<name>A0A9N9AS99_9GLOM</name>
<keyword evidence="1" id="KW-0539">Nucleus</keyword>
<dbReference type="OrthoDB" id="2356399at2759"/>
<evidence type="ECO:0000313" key="4">
    <source>
        <dbReference type="Proteomes" id="UP000789508"/>
    </source>
</evidence>
<gene>
    <name evidence="3" type="ORF">ALEPTO_LOCUS5403</name>
</gene>
<protein>
    <submittedName>
        <fullName evidence="3">4273_t:CDS:1</fullName>
    </submittedName>
</protein>
<dbReference type="GO" id="GO:0005634">
    <property type="term" value="C:nucleus"/>
    <property type="evidence" value="ECO:0007669"/>
    <property type="project" value="UniProtKB-UniRule"/>
</dbReference>
<evidence type="ECO:0000313" key="3">
    <source>
        <dbReference type="EMBL" id="CAG8540847.1"/>
    </source>
</evidence>
<proteinExistence type="predicted"/>
<sequence>MDHMNNRVSSYHTVVDLVSEAVRLALSKPNQPTRTANAYFLYRMNYIKNNPGYSATVLSPIITTAWNNESPQTRQLYLDMAKEAYQQYRSIVNKSQQEPSLSQISLLSQVLPSQLSPLQILSLQQSLQSSHSQSETEEFLKCQQHPLQMSPPLRSSNLSSETGYFLFTGQQFQQSTPQMSLPLQPETGDYLCPKQRQLPQLSNVSETLLSHDMACSSTNIPRIINQETYKYVVNAYNNNTDCKSAIKEYLHELQQAYENLNRLLTYNVVGKN</sequence>
<dbReference type="InterPro" id="IPR036910">
    <property type="entry name" value="HMG_box_dom_sf"/>
</dbReference>
<dbReference type="AlphaFoldDB" id="A0A9N9AS99"/>
<feature type="domain" description="HMG box" evidence="2">
    <location>
        <begin position="32"/>
        <end position="96"/>
    </location>
</feature>
<dbReference type="SMART" id="SM00398">
    <property type="entry name" value="HMG"/>
    <property type="match status" value="1"/>
</dbReference>
<dbReference type="EMBL" id="CAJVPS010001508">
    <property type="protein sequence ID" value="CAG8540847.1"/>
    <property type="molecule type" value="Genomic_DNA"/>
</dbReference>
<evidence type="ECO:0000259" key="2">
    <source>
        <dbReference type="PROSITE" id="PS50118"/>
    </source>
</evidence>